<dbReference type="InterPro" id="IPR018087">
    <property type="entry name" value="Glyco_hydro_5_CS"/>
</dbReference>
<dbReference type="SUPFAM" id="SSF51445">
    <property type="entry name" value="(Trans)glycosidases"/>
    <property type="match status" value="1"/>
</dbReference>
<dbReference type="Pfam" id="PF00150">
    <property type="entry name" value="Cellulase"/>
    <property type="match status" value="1"/>
</dbReference>
<keyword evidence="8" id="KW-0732">Signal</keyword>
<evidence type="ECO:0000313" key="10">
    <source>
        <dbReference type="EMBL" id="WVN87611.1"/>
    </source>
</evidence>
<proteinExistence type="inferred from homology"/>
<evidence type="ECO:0000256" key="6">
    <source>
        <dbReference type="RuleBase" id="RU361153"/>
    </source>
</evidence>
<accession>A0AAJ8JSL8</accession>
<dbReference type="InterPro" id="IPR017853">
    <property type="entry name" value="GH"/>
</dbReference>
<evidence type="ECO:0000256" key="4">
    <source>
        <dbReference type="ARBA" id="ARBA00022801"/>
    </source>
</evidence>
<evidence type="ECO:0000313" key="11">
    <source>
        <dbReference type="Proteomes" id="UP000094043"/>
    </source>
</evidence>
<dbReference type="PROSITE" id="PS00659">
    <property type="entry name" value="GLYCOSYL_HYDROL_F5"/>
    <property type="match status" value="1"/>
</dbReference>
<dbReference type="RefSeq" id="XP_066068311.1">
    <property type="nucleotide sequence ID" value="XM_066212214.1"/>
</dbReference>
<evidence type="ECO:0000256" key="3">
    <source>
        <dbReference type="ARBA" id="ARBA00012601"/>
    </source>
</evidence>
<evidence type="ECO:0000256" key="2">
    <source>
        <dbReference type="ARBA" id="ARBA00005641"/>
    </source>
</evidence>
<keyword evidence="4 6" id="KW-0378">Hydrolase</keyword>
<dbReference type="EMBL" id="CP143786">
    <property type="protein sequence ID" value="WVN87611.1"/>
    <property type="molecule type" value="Genomic_DNA"/>
</dbReference>
<feature type="domain" description="Glycoside hydrolase family 5" evidence="9">
    <location>
        <begin position="50"/>
        <end position="310"/>
    </location>
</feature>
<evidence type="ECO:0000256" key="8">
    <source>
        <dbReference type="SAM" id="SignalP"/>
    </source>
</evidence>
<keyword evidence="11" id="KW-1185">Reference proteome</keyword>
<dbReference type="PANTHER" id="PTHR34142:SF5">
    <property type="entry name" value="CBM1 DOMAIN-CONTAINING PROTEIN"/>
    <property type="match status" value="1"/>
</dbReference>
<dbReference type="Proteomes" id="UP000094043">
    <property type="component" value="Chromosome 3"/>
</dbReference>
<dbReference type="InterPro" id="IPR001547">
    <property type="entry name" value="Glyco_hydro_5"/>
</dbReference>
<comment type="similarity">
    <text evidence="2 6">Belongs to the glycosyl hydrolase 5 (cellulase A) family.</text>
</comment>
<feature type="region of interest" description="Disordered" evidence="7">
    <location>
        <begin position="344"/>
        <end position="402"/>
    </location>
</feature>
<evidence type="ECO:0000256" key="1">
    <source>
        <dbReference type="ARBA" id="ARBA00000966"/>
    </source>
</evidence>
<evidence type="ECO:0000259" key="9">
    <source>
        <dbReference type="Pfam" id="PF00150"/>
    </source>
</evidence>
<protein>
    <recommendedName>
        <fullName evidence="3">cellulase</fullName>
        <ecNumber evidence="3">3.2.1.4</ecNumber>
    </recommendedName>
</protein>
<dbReference type="AlphaFoldDB" id="A0AAJ8JSL8"/>
<dbReference type="EC" id="3.2.1.4" evidence="3"/>
<comment type="catalytic activity">
    <reaction evidence="1">
        <text>Endohydrolysis of (1-&gt;4)-beta-D-glucosidic linkages in cellulose, lichenin and cereal beta-D-glucans.</text>
        <dbReference type="EC" id="3.2.1.4"/>
    </reaction>
</comment>
<evidence type="ECO:0000256" key="7">
    <source>
        <dbReference type="SAM" id="MobiDB-lite"/>
    </source>
</evidence>
<sequence length="513" mass="53284">MLANILFSVIVLLAMSVAAAPAPPLAKRGLPRMGGVNLAGCEFGMDIYGTTSSFICPDAKQITHFAKSGVNIFRIPFGWQYLVGSTSDFSSKTLDPSYLGTLDALVQAALGTGSYVMLDLHNYGRWNNKIIGQGGPTNENFASVWSLLAKKYATETKIIFGIMNEPHDLNIDTFADSVQAAVNAIRKAGAVTQAIALPGNAFSNADAWAAGASDALLRVTDPAQEDKSLLIIDAHKYLDSDNNGKNPECAINGVDSMTKLASWLSKNGRKAIVSETGGGNTASCKTKLGEELQFISSHSDVFIGFAVWSAGAFAANYELSIVPNGDIDNELFTAAIKPYLPGSSGGGYTNPQPSSDIKSADPSTVISSSIHTGGNSETKSDPVTTDTTGPANSQWPGNVQPSTSTLTITKVAPICTGFAGSNRQAFTGALGGIVAPAVFVSGTMYTCEGTTYNSLLQALSASCSKQMDKCQLAANAGGNKGELTVSACTGQQLQACISAASVSGAWTGEGLKC</sequence>
<dbReference type="PANTHER" id="PTHR34142">
    <property type="entry name" value="ENDO-BETA-1,4-GLUCANASE A"/>
    <property type="match status" value="1"/>
</dbReference>
<dbReference type="GeneID" id="91087005"/>
<evidence type="ECO:0000256" key="5">
    <source>
        <dbReference type="ARBA" id="ARBA00023295"/>
    </source>
</evidence>
<reference evidence="10" key="1">
    <citation type="submission" date="2016-06" db="EMBL/GenBank/DDBJ databases">
        <authorList>
            <person name="Cuomo C."/>
            <person name="Litvintseva A."/>
            <person name="Heitman J."/>
            <person name="Chen Y."/>
            <person name="Sun S."/>
            <person name="Springer D."/>
            <person name="Dromer F."/>
            <person name="Young S."/>
            <person name="Zeng Q."/>
            <person name="Chapman S."/>
            <person name="Gujja S."/>
            <person name="Saif S."/>
            <person name="Birren B."/>
        </authorList>
    </citation>
    <scope>NUCLEOTIDE SEQUENCE</scope>
    <source>
        <strain evidence="10">CBS 7841</strain>
    </source>
</reference>
<feature type="chain" id="PRO_5042546665" description="cellulase" evidence="8">
    <location>
        <begin position="20"/>
        <end position="513"/>
    </location>
</feature>
<dbReference type="KEGG" id="cdep:91087005"/>
<dbReference type="GO" id="GO:0008810">
    <property type="term" value="F:cellulase activity"/>
    <property type="evidence" value="ECO:0007669"/>
    <property type="project" value="UniProtKB-EC"/>
</dbReference>
<feature type="compositionally biased region" description="Polar residues" evidence="7">
    <location>
        <begin position="349"/>
        <end position="402"/>
    </location>
</feature>
<organism evidence="10 11">
    <name type="scientific">Cryptococcus depauperatus CBS 7841</name>
    <dbReference type="NCBI Taxonomy" id="1295531"/>
    <lineage>
        <taxon>Eukaryota</taxon>
        <taxon>Fungi</taxon>
        <taxon>Dikarya</taxon>
        <taxon>Basidiomycota</taxon>
        <taxon>Agaricomycotina</taxon>
        <taxon>Tremellomycetes</taxon>
        <taxon>Tremellales</taxon>
        <taxon>Cryptococcaceae</taxon>
        <taxon>Cryptococcus</taxon>
    </lineage>
</organism>
<feature type="signal peptide" evidence="8">
    <location>
        <begin position="1"/>
        <end position="19"/>
    </location>
</feature>
<name>A0AAJ8JSL8_9TREE</name>
<keyword evidence="5 6" id="KW-0326">Glycosidase</keyword>
<reference evidence="10" key="2">
    <citation type="journal article" date="2022" name="Elife">
        <title>Obligate sexual reproduction of a homothallic fungus closely related to the Cryptococcus pathogenic species complex.</title>
        <authorList>
            <person name="Passer A.R."/>
            <person name="Clancey S.A."/>
            <person name="Shea T."/>
            <person name="David-Palma M."/>
            <person name="Averette A.F."/>
            <person name="Boekhout T."/>
            <person name="Porcel B.M."/>
            <person name="Nowrousian M."/>
            <person name="Cuomo C.A."/>
            <person name="Sun S."/>
            <person name="Heitman J."/>
            <person name="Coelho M.A."/>
        </authorList>
    </citation>
    <scope>NUCLEOTIDE SEQUENCE</scope>
    <source>
        <strain evidence="10">CBS 7841</strain>
    </source>
</reference>
<dbReference type="Gene3D" id="3.20.20.80">
    <property type="entry name" value="Glycosidases"/>
    <property type="match status" value="1"/>
</dbReference>
<gene>
    <name evidence="10" type="ORF">L203_102794</name>
</gene>
<dbReference type="GO" id="GO:0009251">
    <property type="term" value="P:glucan catabolic process"/>
    <property type="evidence" value="ECO:0007669"/>
    <property type="project" value="TreeGrafter"/>
</dbReference>
<reference evidence="10" key="3">
    <citation type="submission" date="2024-01" db="EMBL/GenBank/DDBJ databases">
        <authorList>
            <person name="Coelho M.A."/>
            <person name="David-Palma M."/>
            <person name="Shea T."/>
            <person name="Sun S."/>
            <person name="Cuomo C.A."/>
            <person name="Heitman J."/>
        </authorList>
    </citation>
    <scope>NUCLEOTIDE SEQUENCE</scope>
    <source>
        <strain evidence="10">CBS 7841</strain>
    </source>
</reference>